<evidence type="ECO:0000256" key="1">
    <source>
        <dbReference type="ARBA" id="ARBA00007626"/>
    </source>
</evidence>
<feature type="non-terminal residue" evidence="4">
    <location>
        <position position="1"/>
    </location>
</feature>
<dbReference type="Gene3D" id="1.25.40.10">
    <property type="entry name" value="Tetratricopeptide repeat domain"/>
    <property type="match status" value="3"/>
</dbReference>
<comment type="similarity">
    <text evidence="1">Belongs to the PPR family. P subfamily.</text>
</comment>
<reference evidence="4 5" key="1">
    <citation type="journal article" date="2013" name="BMC Genomics">
        <title>The miniature genome of a carnivorous plant Genlisea aurea contains a low number of genes and short non-coding sequences.</title>
        <authorList>
            <person name="Leushkin E.V."/>
            <person name="Sutormin R.A."/>
            <person name="Nabieva E.R."/>
            <person name="Penin A.A."/>
            <person name="Kondrashov A.S."/>
            <person name="Logacheva M.D."/>
        </authorList>
    </citation>
    <scope>NUCLEOTIDE SEQUENCE [LARGE SCALE GENOMIC DNA]</scope>
</reference>
<keyword evidence="2" id="KW-0677">Repeat</keyword>
<dbReference type="InterPro" id="IPR011990">
    <property type="entry name" value="TPR-like_helical_dom_sf"/>
</dbReference>
<comment type="caution">
    <text evidence="4">The sequence shown here is derived from an EMBL/GenBank/DDBJ whole genome shotgun (WGS) entry which is preliminary data.</text>
</comment>
<feature type="non-terminal residue" evidence="4">
    <location>
        <position position="450"/>
    </location>
</feature>
<dbReference type="PANTHER" id="PTHR46128:SF121">
    <property type="entry name" value="PENTACOTRIPEPTIDE-REPEAT REGION OF PRORP DOMAIN-CONTAINING PROTEIN"/>
    <property type="match status" value="1"/>
</dbReference>
<dbReference type="InterPro" id="IPR050872">
    <property type="entry name" value="PPR_P_subfamily"/>
</dbReference>
<evidence type="ECO:0000313" key="4">
    <source>
        <dbReference type="EMBL" id="EPS62215.1"/>
    </source>
</evidence>
<dbReference type="Pfam" id="PF13041">
    <property type="entry name" value="PPR_2"/>
    <property type="match status" value="2"/>
</dbReference>
<evidence type="ECO:0000256" key="2">
    <source>
        <dbReference type="ARBA" id="ARBA00022737"/>
    </source>
</evidence>
<dbReference type="PANTHER" id="PTHR46128">
    <property type="entry name" value="MITOCHONDRIAL GROUP I INTRON SPLICING FACTOR CCM1"/>
    <property type="match status" value="1"/>
</dbReference>
<evidence type="ECO:0008006" key="6">
    <source>
        <dbReference type="Google" id="ProtNLM"/>
    </source>
</evidence>
<feature type="repeat" description="PPR" evidence="3">
    <location>
        <begin position="277"/>
        <end position="311"/>
    </location>
</feature>
<keyword evidence="5" id="KW-1185">Reference proteome</keyword>
<dbReference type="Proteomes" id="UP000015453">
    <property type="component" value="Unassembled WGS sequence"/>
</dbReference>
<name>S8C5W2_9LAMI</name>
<feature type="repeat" description="PPR" evidence="3">
    <location>
        <begin position="242"/>
        <end position="276"/>
    </location>
</feature>
<protein>
    <recommendedName>
        <fullName evidence="6">Pentacotripeptide-repeat region of PRORP domain-containing protein</fullName>
    </recommendedName>
</protein>
<dbReference type="InterPro" id="IPR002885">
    <property type="entry name" value="PPR_rpt"/>
</dbReference>
<organism evidence="4 5">
    <name type="scientific">Genlisea aurea</name>
    <dbReference type="NCBI Taxonomy" id="192259"/>
    <lineage>
        <taxon>Eukaryota</taxon>
        <taxon>Viridiplantae</taxon>
        <taxon>Streptophyta</taxon>
        <taxon>Embryophyta</taxon>
        <taxon>Tracheophyta</taxon>
        <taxon>Spermatophyta</taxon>
        <taxon>Magnoliopsida</taxon>
        <taxon>eudicotyledons</taxon>
        <taxon>Gunneridae</taxon>
        <taxon>Pentapetalae</taxon>
        <taxon>asterids</taxon>
        <taxon>lamiids</taxon>
        <taxon>Lamiales</taxon>
        <taxon>Lentibulariaceae</taxon>
        <taxon>Genlisea</taxon>
    </lineage>
</organism>
<feature type="repeat" description="PPR" evidence="3">
    <location>
        <begin position="207"/>
        <end position="241"/>
    </location>
</feature>
<dbReference type="Pfam" id="PF01535">
    <property type="entry name" value="PPR"/>
    <property type="match status" value="3"/>
</dbReference>
<proteinExistence type="inferred from homology"/>
<feature type="repeat" description="PPR" evidence="3">
    <location>
        <begin position="345"/>
        <end position="379"/>
    </location>
</feature>
<dbReference type="PROSITE" id="PS51375">
    <property type="entry name" value="PPR"/>
    <property type="match status" value="5"/>
</dbReference>
<accession>S8C5W2</accession>
<feature type="repeat" description="PPR" evidence="3">
    <location>
        <begin position="137"/>
        <end position="171"/>
    </location>
</feature>
<evidence type="ECO:0000256" key="3">
    <source>
        <dbReference type="PROSITE-ProRule" id="PRU00708"/>
    </source>
</evidence>
<evidence type="ECO:0000313" key="5">
    <source>
        <dbReference type="Proteomes" id="UP000015453"/>
    </source>
</evidence>
<gene>
    <name evidence="4" type="ORF">M569_12574</name>
</gene>
<dbReference type="EMBL" id="AUSU01006308">
    <property type="protein sequence ID" value="EPS62215.1"/>
    <property type="molecule type" value="Genomic_DNA"/>
</dbReference>
<dbReference type="OrthoDB" id="185373at2759"/>
<dbReference type="NCBIfam" id="TIGR00756">
    <property type="entry name" value="PPR"/>
    <property type="match status" value="4"/>
</dbReference>
<sequence>LTHKFVLTALHCCPSDLAALSFFLWCARQPHYFHEKPAFHHMATVISSLTRTYRSVEGIIQALETVGCIRKAQTLLLLMRIYWHADMFEMVFEAFDGMINYGYIPNTYARNIVMDALFKIRQAGMALTVLEETKSPNFLSFNIAVTNLCRINDLDNVKRVVRLMLSKGYYPNLETYVLIMNCLRNCSSFRETLQLLGMMSVLGAPLCTRIWSILIDCACKSRRLDVAAFLLEKMVGIGFSPNMAACTSLIKGHLESHMPAKAFEILGILESKGCAPDLVLCNVLIDCLSKMGWYRDALLVFSGLRERRMAPDAYTYSSLISTVCLSRQYVLLPLLTSNLLIVQPDLVVCNGLLSYFCKACYPEGAVEFYRDMTESGFVPDKYSFAGLLTALCALGRVREAAKVYRGIVLSDADVDDHVHTIMMYGLVRGGYSDEALRLYRKVVAAEKFPL</sequence>
<dbReference type="AlphaFoldDB" id="S8C5W2"/>